<dbReference type="PATRIC" id="fig|1618207.4.peg.261"/>
<feature type="region of interest" description="Disordered" evidence="1">
    <location>
        <begin position="1"/>
        <end position="33"/>
    </location>
</feature>
<dbReference type="KEGG" id="ari:UM93_01270"/>
<sequence>MRTFQGWFKNQTRRSALSQGNAGFPLGAHTPADRDNLRISHELQALQQHRSTPTNAKDRK</sequence>
<proteinExistence type="predicted"/>
<dbReference type="AlphaFoldDB" id="A0A0D4BWM4"/>
<evidence type="ECO:0000313" key="2">
    <source>
        <dbReference type="EMBL" id="AJT40510.1"/>
    </source>
</evidence>
<name>A0A0D4BWM4_9MICC</name>
<dbReference type="EMBL" id="CP011005">
    <property type="protein sequence ID" value="AJT40510.1"/>
    <property type="molecule type" value="Genomic_DNA"/>
</dbReference>
<accession>A0A0D4BWM4</accession>
<protein>
    <submittedName>
        <fullName evidence="2">Uncharacterized protein</fullName>
    </submittedName>
</protein>
<evidence type="ECO:0000256" key="1">
    <source>
        <dbReference type="SAM" id="MobiDB-lite"/>
    </source>
</evidence>
<gene>
    <name evidence="2" type="ORF">UM93_01270</name>
</gene>
<organism evidence="2 3">
    <name type="scientific">Psychromicrobium lacuslunae</name>
    <dbReference type="NCBI Taxonomy" id="1618207"/>
    <lineage>
        <taxon>Bacteria</taxon>
        <taxon>Bacillati</taxon>
        <taxon>Actinomycetota</taxon>
        <taxon>Actinomycetes</taxon>
        <taxon>Micrococcales</taxon>
        <taxon>Micrococcaceae</taxon>
        <taxon>Psychromicrobium</taxon>
    </lineage>
</organism>
<dbReference type="STRING" id="1618207.UM93_01270"/>
<keyword evidence="3" id="KW-1185">Reference proteome</keyword>
<dbReference type="Proteomes" id="UP000061839">
    <property type="component" value="Chromosome"/>
</dbReference>
<feature type="compositionally biased region" description="Polar residues" evidence="1">
    <location>
        <begin position="8"/>
        <end position="21"/>
    </location>
</feature>
<dbReference type="HOGENOM" id="CLU_2931091_0_0_11"/>
<evidence type="ECO:0000313" key="3">
    <source>
        <dbReference type="Proteomes" id="UP000061839"/>
    </source>
</evidence>
<reference evidence="2 3" key="1">
    <citation type="journal article" date="2015" name="Genome Announc.">
        <title>Complete Genome Sequencing of Protease-Producing Novel Arthrobacter sp. Strain IHBB 11108 Using PacBio Single-Molecule Real-Time Sequencing Technology.</title>
        <authorList>
            <person name="Kiran S."/>
            <person name="Swarnkar M.K."/>
            <person name="Pal M."/>
            <person name="Thakur R."/>
            <person name="Tewari R."/>
            <person name="Singh A.K."/>
            <person name="Gulati A."/>
        </authorList>
    </citation>
    <scope>NUCLEOTIDE SEQUENCE [LARGE SCALE GENOMIC DNA]</scope>
    <source>
        <strain evidence="2 3">IHBB 11108</strain>
    </source>
</reference>